<dbReference type="PANTHER" id="PTHR42747">
    <property type="entry name" value="NITRONATE MONOOXYGENASE-RELATED"/>
    <property type="match status" value="1"/>
</dbReference>
<dbReference type="Pfam" id="PF03060">
    <property type="entry name" value="NMO"/>
    <property type="match status" value="1"/>
</dbReference>
<dbReference type="Proteomes" id="UP000321389">
    <property type="component" value="Chromosome"/>
</dbReference>
<dbReference type="RefSeq" id="WP_146299211.1">
    <property type="nucleotide sequence ID" value="NZ_CP042301.2"/>
</dbReference>
<organism evidence="6 7">
    <name type="scientific">Nitratireductor mangrovi</name>
    <dbReference type="NCBI Taxonomy" id="2599600"/>
    <lineage>
        <taxon>Bacteria</taxon>
        <taxon>Pseudomonadati</taxon>
        <taxon>Pseudomonadota</taxon>
        <taxon>Alphaproteobacteria</taxon>
        <taxon>Hyphomicrobiales</taxon>
        <taxon>Phyllobacteriaceae</taxon>
        <taxon>Nitratireductor</taxon>
    </lineage>
</organism>
<proteinExistence type="inferred from homology"/>
<keyword evidence="5 6" id="KW-0503">Monooxygenase</keyword>
<evidence type="ECO:0000256" key="5">
    <source>
        <dbReference type="ARBA" id="ARBA00023033"/>
    </source>
</evidence>
<gene>
    <name evidence="6" type="ORF">FQ775_09305</name>
</gene>
<evidence type="ECO:0000256" key="4">
    <source>
        <dbReference type="ARBA" id="ARBA00023002"/>
    </source>
</evidence>
<dbReference type="AlphaFoldDB" id="A0A5B8KY73"/>
<keyword evidence="4" id="KW-0560">Oxidoreductase</keyword>
<dbReference type="CDD" id="cd04730">
    <property type="entry name" value="NPD_like"/>
    <property type="match status" value="1"/>
</dbReference>
<dbReference type="GO" id="GO:0018580">
    <property type="term" value="F:nitronate monooxygenase activity"/>
    <property type="evidence" value="ECO:0007669"/>
    <property type="project" value="InterPro"/>
</dbReference>
<dbReference type="InterPro" id="IPR013785">
    <property type="entry name" value="Aldolase_TIM"/>
</dbReference>
<protein>
    <submittedName>
        <fullName evidence="6">Nitronate monooxygenase</fullName>
    </submittedName>
</protein>
<dbReference type="EMBL" id="CP042301">
    <property type="protein sequence ID" value="QDZ00563.1"/>
    <property type="molecule type" value="Genomic_DNA"/>
</dbReference>
<reference evidence="6" key="1">
    <citation type="submission" date="2020-04" db="EMBL/GenBank/DDBJ databases">
        <title>Nitratireductor sp. nov. isolated from mangrove soil.</title>
        <authorList>
            <person name="Ye Y."/>
        </authorList>
    </citation>
    <scope>NUCLEOTIDE SEQUENCE</scope>
    <source>
        <strain evidence="6">SY7</strain>
    </source>
</reference>
<dbReference type="Gene3D" id="3.20.20.70">
    <property type="entry name" value="Aldolase class I"/>
    <property type="match status" value="1"/>
</dbReference>
<evidence type="ECO:0000313" key="7">
    <source>
        <dbReference type="Proteomes" id="UP000321389"/>
    </source>
</evidence>
<accession>A0A5B8KY73</accession>
<dbReference type="KEGG" id="niy:FQ775_09305"/>
<dbReference type="SUPFAM" id="SSF51412">
    <property type="entry name" value="Inosine monophosphate dehydrogenase (IMPDH)"/>
    <property type="match status" value="1"/>
</dbReference>
<dbReference type="OrthoDB" id="9778912at2"/>
<evidence type="ECO:0000313" key="6">
    <source>
        <dbReference type="EMBL" id="QDZ00563.1"/>
    </source>
</evidence>
<keyword evidence="3" id="KW-0288">FMN</keyword>
<evidence type="ECO:0000256" key="3">
    <source>
        <dbReference type="ARBA" id="ARBA00022643"/>
    </source>
</evidence>
<evidence type="ECO:0000256" key="2">
    <source>
        <dbReference type="ARBA" id="ARBA00022630"/>
    </source>
</evidence>
<dbReference type="InterPro" id="IPR004136">
    <property type="entry name" value="NMO"/>
</dbReference>
<comment type="similarity">
    <text evidence="1">Belongs to the nitronate monooxygenase family. NMO class I subfamily.</text>
</comment>
<keyword evidence="7" id="KW-1185">Reference proteome</keyword>
<keyword evidence="2" id="KW-0285">Flavoprotein</keyword>
<evidence type="ECO:0000256" key="1">
    <source>
        <dbReference type="ARBA" id="ARBA00009881"/>
    </source>
</evidence>
<name>A0A5B8KY73_9HYPH</name>
<dbReference type="PANTHER" id="PTHR42747:SF4">
    <property type="entry name" value="BLR1330 PROTEIN"/>
    <property type="match status" value="1"/>
</dbReference>
<sequence>MTTRLGNPDLAAALTSRLSVPVVVGPMFLISGPDLVIASSRAGVVGSFPTLNARSPAILDEWLARMTTETEGHAPFAANMIVHQSNTRIDEDMEVVANHKVPIVISSVGNPSAVVERVHRYGGLVFADVASLKHARRSAEAGVDGLILLCAGSGGNTGWLNPFAFVGAVREFFDGPIVLAGAMTRGRYIHAAQQVGADFAYVGTSFIATRESLANDHYREMLVASTADDVILTDAVTGIPANMLRQSLQNAGFDKGHKPEGFNLLKEIEVLKAWRDIWSAGHGVGDVTRVESVADLVDRLRQDYQAARSGARAAAA</sequence>